<name>A0A1E7F6B5_9STRA</name>
<dbReference type="EMBL" id="KV784361">
    <property type="protein sequence ID" value="OEU13738.1"/>
    <property type="molecule type" value="Genomic_DNA"/>
</dbReference>
<dbReference type="InParanoid" id="A0A1E7F6B5"/>
<dbReference type="OrthoDB" id="40447at2759"/>
<dbReference type="Proteomes" id="UP000095751">
    <property type="component" value="Unassembled WGS sequence"/>
</dbReference>
<gene>
    <name evidence="1" type="ORF">FRACYDRAFT_189450</name>
</gene>
<evidence type="ECO:0000313" key="2">
    <source>
        <dbReference type="Proteomes" id="UP000095751"/>
    </source>
</evidence>
<reference evidence="1 2" key="1">
    <citation type="submission" date="2016-09" db="EMBL/GenBank/DDBJ databases">
        <title>Extensive genetic diversity and differential bi-allelic expression allows diatom success in the polar Southern Ocean.</title>
        <authorList>
            <consortium name="DOE Joint Genome Institute"/>
            <person name="Mock T."/>
            <person name="Otillar R.P."/>
            <person name="Strauss J."/>
            <person name="Dupont C."/>
            <person name="Frickenhaus S."/>
            <person name="Maumus F."/>
            <person name="Mcmullan M."/>
            <person name="Sanges R."/>
            <person name="Schmutz J."/>
            <person name="Toseland A."/>
            <person name="Valas R."/>
            <person name="Veluchamy A."/>
            <person name="Ward B.J."/>
            <person name="Allen A."/>
            <person name="Barry K."/>
            <person name="Falciatore A."/>
            <person name="Ferrante M."/>
            <person name="Fortunato A.E."/>
            <person name="Gloeckner G."/>
            <person name="Gruber A."/>
            <person name="Hipkin R."/>
            <person name="Janech M."/>
            <person name="Kroth P."/>
            <person name="Leese F."/>
            <person name="Lindquist E."/>
            <person name="Lyon B.R."/>
            <person name="Martin J."/>
            <person name="Mayer C."/>
            <person name="Parker M."/>
            <person name="Quesneville H."/>
            <person name="Raymond J."/>
            <person name="Uhlig C."/>
            <person name="Valentin K.U."/>
            <person name="Worden A.Z."/>
            <person name="Armbrust E.V."/>
            <person name="Bowler C."/>
            <person name="Green B."/>
            <person name="Moulton V."/>
            <person name="Van Oosterhout C."/>
            <person name="Grigoriev I."/>
        </authorList>
    </citation>
    <scope>NUCLEOTIDE SEQUENCE [LARGE SCALE GENOMIC DNA]</scope>
    <source>
        <strain evidence="1 2">CCMP1102</strain>
    </source>
</reference>
<sequence>MIDRHRLISKNEDEKDAPSANVDVINKDNFHNNATSTRTILTANQLQLIKIAKDRGLKNVDDRGPILEILTQAGLHIDDEDDLDQETIDLLPTWTQIKNNYGSKPIIRGLERCEEFRDLVEPTTRYFGIAGTFNTGTNLIADLMKFNCEITERMEVYGIESRGVRWQVPWGKHMMARYRSSNHTTHTDKDVPKEHTLPLVAIRDPYSWMQSMCRHKYAANWPHDKTHCPNMIATKEDIKKSPMLQKMYNHHFREDKDVEKLVPIKINYSKELSLNHSSFGHWYSEWYNDYLKADFPRLMVRFEDLLFFGKDVTRAVCKCGGGIPRKDNGRSGDFTHVAESAKKGKAAHGSMKERTNLVGALIKYGNGEHRTDSMTKDDLIAARRHFDPELMEAFGYRHPPPPKLKPMEVVMAQVGGETVVATDGGRYDDYHEGPKD</sequence>
<keyword evidence="2" id="KW-1185">Reference proteome</keyword>
<dbReference type="AlphaFoldDB" id="A0A1E7F6B5"/>
<organism evidence="1 2">
    <name type="scientific">Fragilariopsis cylindrus CCMP1102</name>
    <dbReference type="NCBI Taxonomy" id="635003"/>
    <lineage>
        <taxon>Eukaryota</taxon>
        <taxon>Sar</taxon>
        <taxon>Stramenopiles</taxon>
        <taxon>Ochrophyta</taxon>
        <taxon>Bacillariophyta</taxon>
        <taxon>Bacillariophyceae</taxon>
        <taxon>Bacillariophycidae</taxon>
        <taxon>Bacillariales</taxon>
        <taxon>Bacillariaceae</taxon>
        <taxon>Fragilariopsis</taxon>
    </lineage>
</organism>
<protein>
    <submittedName>
        <fullName evidence="1">Uncharacterized protein</fullName>
    </submittedName>
</protein>
<evidence type="ECO:0000313" key="1">
    <source>
        <dbReference type="EMBL" id="OEU13738.1"/>
    </source>
</evidence>
<accession>A0A1E7F6B5</accession>
<dbReference type="KEGG" id="fcy:FRACYDRAFT_189450"/>
<proteinExistence type="predicted"/>